<organism evidence="1 2">
    <name type="scientific">Linderina macrospora</name>
    <dbReference type="NCBI Taxonomy" id="4868"/>
    <lineage>
        <taxon>Eukaryota</taxon>
        <taxon>Fungi</taxon>
        <taxon>Fungi incertae sedis</taxon>
        <taxon>Zoopagomycota</taxon>
        <taxon>Kickxellomycotina</taxon>
        <taxon>Kickxellomycetes</taxon>
        <taxon>Kickxellales</taxon>
        <taxon>Kickxellaceae</taxon>
        <taxon>Linderina</taxon>
    </lineage>
</organism>
<evidence type="ECO:0000313" key="1">
    <source>
        <dbReference type="EMBL" id="KAJ1937187.1"/>
    </source>
</evidence>
<dbReference type="Proteomes" id="UP001150603">
    <property type="component" value="Unassembled WGS sequence"/>
</dbReference>
<reference evidence="1" key="1">
    <citation type="submission" date="2022-07" db="EMBL/GenBank/DDBJ databases">
        <title>Phylogenomic reconstructions and comparative analyses of Kickxellomycotina fungi.</title>
        <authorList>
            <person name="Reynolds N.K."/>
            <person name="Stajich J.E."/>
            <person name="Barry K."/>
            <person name="Grigoriev I.V."/>
            <person name="Crous P."/>
            <person name="Smith M.E."/>
        </authorList>
    </citation>
    <scope>NUCLEOTIDE SEQUENCE</scope>
    <source>
        <strain evidence="1">NRRL 5244</strain>
    </source>
</reference>
<feature type="non-terminal residue" evidence="1">
    <location>
        <position position="1"/>
    </location>
</feature>
<sequence>RQVPGGSLDGAQLANGPNAISSPTINNGALKEGSVDSNLSFDGAAIVNPVGNVLESDTTNINLHDNNFVNPNVNIATGGTGPTIVGAHNFVQPINSGGFNGIDFAGVGLDGVLYKRQQLSNAPSAINDPTLNQGVLTEGSTDSGVSFDGAYVPNAVGNSVTDVSDNTEIAGNEFIDPTFNSVSGNNGPSLAGDNNIFIPINNEGMIVNLDGNFAAQQAANQQAIIDRFTHHGFF</sequence>
<gene>
    <name evidence="1" type="ORF">FBU59_004829</name>
</gene>
<proteinExistence type="predicted"/>
<comment type="caution">
    <text evidence="1">The sequence shown here is derived from an EMBL/GenBank/DDBJ whole genome shotgun (WGS) entry which is preliminary data.</text>
</comment>
<keyword evidence="2" id="KW-1185">Reference proteome</keyword>
<name>A0ACC1J4P9_9FUNG</name>
<evidence type="ECO:0000313" key="2">
    <source>
        <dbReference type="Proteomes" id="UP001150603"/>
    </source>
</evidence>
<dbReference type="EMBL" id="JANBPW010003607">
    <property type="protein sequence ID" value="KAJ1937187.1"/>
    <property type="molecule type" value="Genomic_DNA"/>
</dbReference>
<accession>A0ACC1J4P9</accession>
<protein>
    <submittedName>
        <fullName evidence="1">Uncharacterized protein</fullName>
    </submittedName>
</protein>